<evidence type="ECO:0000313" key="2">
    <source>
        <dbReference type="Proteomes" id="UP000637643"/>
    </source>
</evidence>
<dbReference type="AlphaFoldDB" id="A0A917CNQ1"/>
<organism evidence="1 2">
    <name type="scientific">Paenibacillus albidus</name>
    <dbReference type="NCBI Taxonomy" id="2041023"/>
    <lineage>
        <taxon>Bacteria</taxon>
        <taxon>Bacillati</taxon>
        <taxon>Bacillota</taxon>
        <taxon>Bacilli</taxon>
        <taxon>Bacillales</taxon>
        <taxon>Paenibacillaceae</taxon>
        <taxon>Paenibacillus</taxon>
    </lineage>
</organism>
<gene>
    <name evidence="1" type="ORF">GCM10010912_42140</name>
</gene>
<reference evidence="1" key="2">
    <citation type="submission" date="2020-09" db="EMBL/GenBank/DDBJ databases">
        <authorList>
            <person name="Sun Q."/>
            <person name="Zhou Y."/>
        </authorList>
    </citation>
    <scope>NUCLEOTIDE SEQUENCE</scope>
    <source>
        <strain evidence="1">CGMCC 1.16134</strain>
    </source>
</reference>
<dbReference type="Proteomes" id="UP000637643">
    <property type="component" value="Unassembled WGS sequence"/>
</dbReference>
<sequence>MTTPKESSDDLNVKYELLAAAKRQGLHLNPERVEMNESGMDECWRVGKWIKAL</sequence>
<dbReference type="RefSeq" id="WP_189028382.1">
    <property type="nucleotide sequence ID" value="NZ_BMKR01000020.1"/>
</dbReference>
<keyword evidence="2" id="KW-1185">Reference proteome</keyword>
<comment type="caution">
    <text evidence="1">The sequence shown here is derived from an EMBL/GenBank/DDBJ whole genome shotgun (WGS) entry which is preliminary data.</text>
</comment>
<evidence type="ECO:0000313" key="1">
    <source>
        <dbReference type="EMBL" id="GGF92692.1"/>
    </source>
</evidence>
<accession>A0A917CNQ1</accession>
<reference evidence="1" key="1">
    <citation type="journal article" date="2014" name="Int. J. Syst. Evol. Microbiol.">
        <title>Complete genome sequence of Corynebacterium casei LMG S-19264T (=DSM 44701T), isolated from a smear-ripened cheese.</title>
        <authorList>
            <consortium name="US DOE Joint Genome Institute (JGI-PGF)"/>
            <person name="Walter F."/>
            <person name="Albersmeier A."/>
            <person name="Kalinowski J."/>
            <person name="Ruckert C."/>
        </authorList>
    </citation>
    <scope>NUCLEOTIDE SEQUENCE</scope>
    <source>
        <strain evidence="1">CGMCC 1.16134</strain>
    </source>
</reference>
<proteinExistence type="predicted"/>
<protein>
    <submittedName>
        <fullName evidence="1">Uncharacterized protein</fullName>
    </submittedName>
</protein>
<name>A0A917CNQ1_9BACL</name>
<dbReference type="EMBL" id="BMKR01000020">
    <property type="protein sequence ID" value="GGF92692.1"/>
    <property type="molecule type" value="Genomic_DNA"/>
</dbReference>